<organism evidence="1 2">
    <name type="scientific">Enterobacter cloacae</name>
    <dbReference type="NCBI Taxonomy" id="550"/>
    <lineage>
        <taxon>Bacteria</taxon>
        <taxon>Pseudomonadati</taxon>
        <taxon>Pseudomonadota</taxon>
        <taxon>Gammaproteobacteria</taxon>
        <taxon>Enterobacterales</taxon>
        <taxon>Enterobacteriaceae</taxon>
        <taxon>Enterobacter</taxon>
        <taxon>Enterobacter cloacae complex</taxon>
    </lineage>
</organism>
<name>A0A7H8U9D3_ENTCL</name>
<dbReference type="RefSeq" id="WP_176608818.1">
    <property type="nucleotide sequence ID" value="NZ_CP056117.1"/>
</dbReference>
<evidence type="ECO:0000313" key="1">
    <source>
        <dbReference type="EMBL" id="QKZ96552.1"/>
    </source>
</evidence>
<dbReference type="EMBL" id="CP056117">
    <property type="protein sequence ID" value="QKZ96552.1"/>
    <property type="molecule type" value="Genomic_DNA"/>
</dbReference>
<proteinExistence type="predicted"/>
<dbReference type="AlphaFoldDB" id="A0A7H8U9D3"/>
<evidence type="ECO:0000313" key="2">
    <source>
        <dbReference type="Proteomes" id="UP000509421"/>
    </source>
</evidence>
<dbReference type="Proteomes" id="UP000509421">
    <property type="component" value="Chromosome"/>
</dbReference>
<reference evidence="1 2" key="1">
    <citation type="submission" date="2020-06" db="EMBL/GenBank/DDBJ databases">
        <title>Long-read sequencing of DSM26481-BlokeschLab.</title>
        <authorList>
            <person name="Blokesch M."/>
        </authorList>
    </citation>
    <scope>NUCLEOTIDE SEQUENCE [LARGE SCALE GENOMIC DNA]</scope>
    <source>
        <strain evidence="1 2">DSM 26481</strain>
    </source>
</reference>
<protein>
    <submittedName>
        <fullName evidence="1">Uncharacterized protein</fullName>
    </submittedName>
</protein>
<sequence>MSAKMQFLTKLQARKEPLRGSKNRNQADIAEFRLRMEQLQEQLSSWLAGTGVTPELSDALLSDLLVEGRVFKVSGISLCYENRMIKLTPLFLYAQGVTGGVEVSLHAQGRVTALGRLFMRAGHVKHWTFTQQNGPARTFDEEVFFEVIAGLLP</sequence>
<accession>A0A7H8U9D3</accession>
<gene>
    <name evidence="1" type="ORF">HWQ14_01995</name>
</gene>